<dbReference type="RefSeq" id="WP_184881131.1">
    <property type="nucleotide sequence ID" value="NZ_JACHMV010000001.1"/>
</dbReference>
<feature type="region of interest" description="Disordered" evidence="3">
    <location>
        <begin position="480"/>
        <end position="756"/>
    </location>
</feature>
<dbReference type="Gene3D" id="3.40.50.300">
    <property type="entry name" value="P-loop containing nucleotide triphosphate hydrolases"/>
    <property type="match status" value="1"/>
</dbReference>
<keyword evidence="2" id="KW-0067">ATP-binding</keyword>
<evidence type="ECO:0000256" key="2">
    <source>
        <dbReference type="ARBA" id="ARBA00022840"/>
    </source>
</evidence>
<feature type="compositionally biased region" description="Low complexity" evidence="3">
    <location>
        <begin position="602"/>
        <end position="613"/>
    </location>
</feature>
<feature type="compositionally biased region" description="Low complexity" evidence="3">
    <location>
        <begin position="493"/>
        <end position="502"/>
    </location>
</feature>
<dbReference type="CDD" id="cd05387">
    <property type="entry name" value="BY-kinase"/>
    <property type="match status" value="1"/>
</dbReference>
<dbReference type="Proteomes" id="UP000549343">
    <property type="component" value="Unassembled WGS sequence"/>
</dbReference>
<evidence type="ECO:0000256" key="4">
    <source>
        <dbReference type="SAM" id="Phobius"/>
    </source>
</evidence>
<comment type="caution">
    <text evidence="5">The sequence shown here is derived from an EMBL/GenBank/DDBJ whole genome shotgun (WGS) entry which is preliminary data.</text>
</comment>
<feature type="compositionally biased region" description="Basic residues" evidence="3">
    <location>
        <begin position="745"/>
        <end position="756"/>
    </location>
</feature>
<evidence type="ECO:0000256" key="3">
    <source>
        <dbReference type="SAM" id="MobiDB-lite"/>
    </source>
</evidence>
<protein>
    <submittedName>
        <fullName evidence="5">Mrp family chromosome partitioning ATPase</fullName>
    </submittedName>
</protein>
<feature type="compositionally biased region" description="Gly residues" evidence="3">
    <location>
        <begin position="719"/>
        <end position="731"/>
    </location>
</feature>
<keyword evidence="4" id="KW-1133">Transmembrane helix</keyword>
<evidence type="ECO:0000313" key="5">
    <source>
        <dbReference type="EMBL" id="MBB4773187.1"/>
    </source>
</evidence>
<feature type="transmembrane region" description="Helical" evidence="4">
    <location>
        <begin position="232"/>
        <end position="252"/>
    </location>
</feature>
<gene>
    <name evidence="5" type="ORF">F4557_001605</name>
</gene>
<feature type="compositionally biased region" description="Basic and acidic residues" evidence="3">
    <location>
        <begin position="504"/>
        <end position="526"/>
    </location>
</feature>
<feature type="transmembrane region" description="Helical" evidence="4">
    <location>
        <begin position="21"/>
        <end position="43"/>
    </location>
</feature>
<keyword evidence="4" id="KW-0812">Transmembrane</keyword>
<keyword evidence="4" id="KW-0472">Membrane</keyword>
<dbReference type="InterPro" id="IPR050445">
    <property type="entry name" value="Bact_polysacc_biosynth/exp"/>
</dbReference>
<sequence length="756" mass="78223">MGADQTADPQGGQLLSLVRRYTVALVALGVLGAGAGIALEIAVPPPYQATATVLVSPLEGNPYSPEGRGDDLVNLQTEAQLVGTDGVAKIVQKKLGREPEGDVEVSVPPNTQVLNLAYTASSSSNARAGAQAFADAYLEYRSQRAQGVVNNQLAKLEAQASKVERLLTQTNRELALSSGSKRATLQQRVTAYTNQLGVIDEQSNDIASTPIDPGQVITPADAPAGPGVMRKALYGAGGLFLGLLAGFVIILLRERLNQRLRNAEAVEGLGVRALSTIPPGGPPGDSLALVSAPKSPVGEAYRRLRAAVVATAPQTPVALLVASATPGGSARLASANLAVSLAFAGAKTIMIDATTEDADMTGLFGARPGKGLSDTLLSGTDPATLLIHTDSQLRLLPRGPRALEAAHRFSGPRMRETVKVLRRRSEYLVVNAASLHDADAQALCTFMDAVILVVNQGVTTREELRQAYVEAERAGVTVLGALLEPPEPRGGRQARPAPSRQARPPRDAAETRAPDPRGSGENRTGGDAHLGWADDQPGAEDPRRPDPADDGGYWPTARRDEDERSAADPASLVTQALPQIKQPPRSAETRTGASRPPRPGSRRAAPPAGSARRPTPPSLEPPSGPGKPVAPKPIAPADVPQTSPSGATGSARSRARRARPSEPDPSDPAAPGDPAIHDEQAETDAALESASTRTQEDISKYMPPEIPDEPADGPPGAPGASGGSGGSGASGASGESADVVPRYGKNAHKAGRHAGP</sequence>
<proteinExistence type="predicted"/>
<dbReference type="InterPro" id="IPR027417">
    <property type="entry name" value="P-loop_NTPase"/>
</dbReference>
<dbReference type="AlphaFoldDB" id="A0A7W7I9T9"/>
<organism evidence="5 6">
    <name type="scientific">Actinomadura livida</name>
    <dbReference type="NCBI Taxonomy" id="79909"/>
    <lineage>
        <taxon>Bacteria</taxon>
        <taxon>Bacillati</taxon>
        <taxon>Actinomycetota</taxon>
        <taxon>Actinomycetes</taxon>
        <taxon>Streptosporangiales</taxon>
        <taxon>Thermomonosporaceae</taxon>
        <taxon>Actinomadura</taxon>
    </lineage>
</organism>
<keyword evidence="1" id="KW-0547">Nucleotide-binding</keyword>
<dbReference type="SUPFAM" id="SSF52540">
    <property type="entry name" value="P-loop containing nucleoside triphosphate hydrolases"/>
    <property type="match status" value="1"/>
</dbReference>
<dbReference type="EMBL" id="JACHMV010000001">
    <property type="protein sequence ID" value="MBB4773187.1"/>
    <property type="molecule type" value="Genomic_DNA"/>
</dbReference>
<dbReference type="PANTHER" id="PTHR32309:SF31">
    <property type="entry name" value="CAPSULAR EXOPOLYSACCHARIDE FAMILY"/>
    <property type="match status" value="1"/>
</dbReference>
<feature type="compositionally biased region" description="Basic and acidic residues" evidence="3">
    <location>
        <begin position="557"/>
        <end position="566"/>
    </location>
</feature>
<dbReference type="InterPro" id="IPR005702">
    <property type="entry name" value="Wzc-like_C"/>
</dbReference>
<feature type="compositionally biased region" description="Low complexity" evidence="3">
    <location>
        <begin position="643"/>
        <end position="652"/>
    </location>
</feature>
<reference evidence="5 6" key="1">
    <citation type="submission" date="2020-08" db="EMBL/GenBank/DDBJ databases">
        <title>Sequencing the genomes of 1000 actinobacteria strains.</title>
        <authorList>
            <person name="Klenk H.-P."/>
        </authorList>
    </citation>
    <scope>NUCLEOTIDE SEQUENCE [LARGE SCALE GENOMIC DNA]</scope>
    <source>
        <strain evidence="5 6">DSM 44772</strain>
    </source>
</reference>
<evidence type="ECO:0000256" key="1">
    <source>
        <dbReference type="ARBA" id="ARBA00022741"/>
    </source>
</evidence>
<dbReference type="PANTHER" id="PTHR32309">
    <property type="entry name" value="TYROSINE-PROTEIN KINASE"/>
    <property type="match status" value="1"/>
</dbReference>
<accession>A0A7W7I9T9</accession>
<feature type="compositionally biased region" description="Pro residues" evidence="3">
    <location>
        <begin position="614"/>
        <end position="634"/>
    </location>
</feature>
<evidence type="ECO:0000313" key="6">
    <source>
        <dbReference type="Proteomes" id="UP000549343"/>
    </source>
</evidence>
<name>A0A7W7I9T9_9ACTN</name>